<evidence type="ECO:0000313" key="1">
    <source>
        <dbReference type="EMBL" id="KAA9165568.1"/>
    </source>
</evidence>
<proteinExistence type="predicted"/>
<keyword evidence="2" id="KW-1185">Reference proteome</keyword>
<dbReference type="OrthoDB" id="3618373at2"/>
<dbReference type="EMBL" id="VMNW02000005">
    <property type="protein sequence ID" value="KAA9165568.1"/>
    <property type="molecule type" value="Genomic_DNA"/>
</dbReference>
<evidence type="ECO:0000313" key="2">
    <source>
        <dbReference type="Proteomes" id="UP000319769"/>
    </source>
</evidence>
<comment type="caution">
    <text evidence="1">The sequence shown here is derived from an EMBL/GenBank/DDBJ whole genome shotgun (WGS) entry which is preliminary data.</text>
</comment>
<protein>
    <submittedName>
        <fullName evidence="1">Uncharacterized protein</fullName>
    </submittedName>
</protein>
<gene>
    <name evidence="1" type="ORF">FPZ12_005745</name>
</gene>
<accession>A0A5N0VIU2</accession>
<organism evidence="1 2">
    <name type="scientific">Amycolatopsis acidicola</name>
    <dbReference type="NCBI Taxonomy" id="2596893"/>
    <lineage>
        <taxon>Bacteria</taxon>
        <taxon>Bacillati</taxon>
        <taxon>Actinomycetota</taxon>
        <taxon>Actinomycetes</taxon>
        <taxon>Pseudonocardiales</taxon>
        <taxon>Pseudonocardiaceae</taxon>
        <taxon>Amycolatopsis</taxon>
    </lineage>
</organism>
<dbReference type="RefSeq" id="WP_144746088.1">
    <property type="nucleotide sequence ID" value="NZ_VMNW02000005.1"/>
</dbReference>
<dbReference type="AlphaFoldDB" id="A0A5N0VIU2"/>
<name>A0A5N0VIU2_9PSEU</name>
<sequence length="207" mass="21862">MAGATWTGRHGTLDAVADDIARTLGRELGLAGTPATMTLPPESAGVPAGSLLPPRERFSGIPAPTHGFIYADGQQPRPFELRVSIMSGRNGFRRALGMGTLVYAVPLTTSGSARVALRGAVFQGDPRAMDRLNADKALLDKVNALAPAAAAPSGIHRWEVERMVALEPMSQGTVLMLRTLHRVTPSGWTLRSGAVLELAAHLEAALR</sequence>
<dbReference type="Proteomes" id="UP000319769">
    <property type="component" value="Unassembled WGS sequence"/>
</dbReference>
<reference evidence="1" key="1">
    <citation type="submission" date="2019-09" db="EMBL/GenBank/DDBJ databases">
        <authorList>
            <person name="Teo W.F.A."/>
            <person name="Duangmal K."/>
        </authorList>
    </citation>
    <scope>NUCLEOTIDE SEQUENCE [LARGE SCALE GENOMIC DNA]</scope>
    <source>
        <strain evidence="1">K81G1</strain>
    </source>
</reference>